<gene>
    <name evidence="4" type="ORF">Pmani_012000</name>
</gene>
<evidence type="ECO:0000313" key="5">
    <source>
        <dbReference type="Proteomes" id="UP001292094"/>
    </source>
</evidence>
<protein>
    <recommendedName>
        <fullName evidence="3">C2 domain-containing protein</fullName>
    </recommendedName>
</protein>
<dbReference type="InterPro" id="IPR035892">
    <property type="entry name" value="C2_domain_sf"/>
</dbReference>
<dbReference type="GO" id="GO:0005544">
    <property type="term" value="F:calcium-dependent phospholipid binding"/>
    <property type="evidence" value="ECO:0007669"/>
    <property type="project" value="TreeGrafter"/>
</dbReference>
<dbReference type="GO" id="GO:0070382">
    <property type="term" value="C:exocytic vesicle"/>
    <property type="evidence" value="ECO:0007669"/>
    <property type="project" value="TreeGrafter"/>
</dbReference>
<dbReference type="PROSITE" id="PS50004">
    <property type="entry name" value="C2"/>
    <property type="match status" value="1"/>
</dbReference>
<dbReference type="Proteomes" id="UP001292094">
    <property type="component" value="Unassembled WGS sequence"/>
</dbReference>
<dbReference type="PANTHER" id="PTHR10024">
    <property type="entry name" value="SYNAPTOTAGMIN"/>
    <property type="match status" value="1"/>
</dbReference>
<dbReference type="GO" id="GO:0005509">
    <property type="term" value="F:calcium ion binding"/>
    <property type="evidence" value="ECO:0007669"/>
    <property type="project" value="TreeGrafter"/>
</dbReference>
<feature type="transmembrane region" description="Helical" evidence="2">
    <location>
        <begin position="93"/>
        <end position="116"/>
    </location>
</feature>
<comment type="caution">
    <text evidence="4">The sequence shown here is derived from an EMBL/GenBank/DDBJ whole genome shotgun (WGS) entry which is preliminary data.</text>
</comment>
<feature type="compositionally biased region" description="Basic and acidic residues" evidence="1">
    <location>
        <begin position="58"/>
        <end position="74"/>
    </location>
</feature>
<evidence type="ECO:0000313" key="4">
    <source>
        <dbReference type="EMBL" id="KAK4316894.1"/>
    </source>
</evidence>
<keyword evidence="5" id="KW-1185">Reference proteome</keyword>
<feature type="region of interest" description="Disordered" evidence="1">
    <location>
        <begin position="31"/>
        <end position="74"/>
    </location>
</feature>
<dbReference type="InterPro" id="IPR000008">
    <property type="entry name" value="C2_dom"/>
</dbReference>
<dbReference type="Gene3D" id="2.60.40.150">
    <property type="entry name" value="C2 domain"/>
    <property type="match status" value="1"/>
</dbReference>
<accession>A0AAE1UFJ8</accession>
<keyword evidence="2" id="KW-0472">Membrane</keyword>
<sequence>MLFWSVVVVIVVLVMVVVDWWRQTGEELESKRQTGEGLETKKETGEELESKTQTGEGLESKRQTGEELESKRQTGEELLKSKRVKAACGLSEGATALILIGTCTVFLVFICFFFFLQKIRQQRIQRKVVEKEGGDVVKPQTTYEGPHSPLSLLPPALVHALALASQSSHKEEENPPTFLTMEPPFSNNSLGRLWFSVYYDYLTSNLVLKVLHARYPKGRGWSSNPGEVWVEAVVLSPLNSVMATANTGTRRASSAPVFQQIFRFKVDDVEVTQYLLRLTLYDRSPDQPGEKASGAVIVPLSSLDLCSQETLARDLQ</sequence>
<dbReference type="SUPFAM" id="SSF49562">
    <property type="entry name" value="C2 domain (Calcium/lipid-binding domain, CaLB)"/>
    <property type="match status" value="1"/>
</dbReference>
<evidence type="ECO:0000259" key="3">
    <source>
        <dbReference type="PROSITE" id="PS50004"/>
    </source>
</evidence>
<dbReference type="GO" id="GO:0017156">
    <property type="term" value="P:calcium-ion regulated exocytosis"/>
    <property type="evidence" value="ECO:0007669"/>
    <property type="project" value="TreeGrafter"/>
</dbReference>
<keyword evidence="2" id="KW-0812">Transmembrane</keyword>
<name>A0AAE1UFJ8_9EUCA</name>
<dbReference type="GO" id="GO:0001786">
    <property type="term" value="F:phosphatidylserine binding"/>
    <property type="evidence" value="ECO:0007669"/>
    <property type="project" value="TreeGrafter"/>
</dbReference>
<dbReference type="AlphaFoldDB" id="A0AAE1UFJ8"/>
<feature type="transmembrane region" description="Helical" evidence="2">
    <location>
        <begin position="6"/>
        <end position="22"/>
    </location>
</feature>
<dbReference type="GO" id="GO:0000149">
    <property type="term" value="F:SNARE binding"/>
    <property type="evidence" value="ECO:0007669"/>
    <property type="project" value="TreeGrafter"/>
</dbReference>
<dbReference type="GO" id="GO:0005886">
    <property type="term" value="C:plasma membrane"/>
    <property type="evidence" value="ECO:0007669"/>
    <property type="project" value="TreeGrafter"/>
</dbReference>
<reference evidence="4" key="1">
    <citation type="submission" date="2023-11" db="EMBL/GenBank/DDBJ databases">
        <title>Genome assemblies of two species of porcelain crab, Petrolisthes cinctipes and Petrolisthes manimaculis (Anomura: Porcellanidae).</title>
        <authorList>
            <person name="Angst P."/>
        </authorList>
    </citation>
    <scope>NUCLEOTIDE SEQUENCE</scope>
    <source>
        <strain evidence="4">PB745_02</strain>
        <tissue evidence="4">Gill</tissue>
    </source>
</reference>
<evidence type="ECO:0000256" key="1">
    <source>
        <dbReference type="SAM" id="MobiDB-lite"/>
    </source>
</evidence>
<dbReference type="EMBL" id="JAWZYT010000975">
    <property type="protein sequence ID" value="KAK4316894.1"/>
    <property type="molecule type" value="Genomic_DNA"/>
</dbReference>
<organism evidence="4 5">
    <name type="scientific">Petrolisthes manimaculis</name>
    <dbReference type="NCBI Taxonomy" id="1843537"/>
    <lineage>
        <taxon>Eukaryota</taxon>
        <taxon>Metazoa</taxon>
        <taxon>Ecdysozoa</taxon>
        <taxon>Arthropoda</taxon>
        <taxon>Crustacea</taxon>
        <taxon>Multicrustacea</taxon>
        <taxon>Malacostraca</taxon>
        <taxon>Eumalacostraca</taxon>
        <taxon>Eucarida</taxon>
        <taxon>Decapoda</taxon>
        <taxon>Pleocyemata</taxon>
        <taxon>Anomura</taxon>
        <taxon>Galatheoidea</taxon>
        <taxon>Porcellanidae</taxon>
        <taxon>Petrolisthes</taxon>
    </lineage>
</organism>
<dbReference type="GO" id="GO:0030276">
    <property type="term" value="F:clathrin binding"/>
    <property type="evidence" value="ECO:0007669"/>
    <property type="project" value="TreeGrafter"/>
</dbReference>
<feature type="domain" description="C2" evidence="3">
    <location>
        <begin position="189"/>
        <end position="313"/>
    </location>
</feature>
<proteinExistence type="predicted"/>
<keyword evidence="2" id="KW-1133">Transmembrane helix</keyword>
<feature type="compositionally biased region" description="Basic and acidic residues" evidence="1">
    <location>
        <begin position="31"/>
        <end position="50"/>
    </location>
</feature>
<evidence type="ECO:0000256" key="2">
    <source>
        <dbReference type="SAM" id="Phobius"/>
    </source>
</evidence>